<dbReference type="Proteomes" id="UP001175271">
    <property type="component" value="Unassembled WGS sequence"/>
</dbReference>
<evidence type="ECO:0000256" key="1">
    <source>
        <dbReference type="SAM" id="SignalP"/>
    </source>
</evidence>
<organism evidence="2 3">
    <name type="scientific">Steinernema hermaphroditum</name>
    <dbReference type="NCBI Taxonomy" id="289476"/>
    <lineage>
        <taxon>Eukaryota</taxon>
        <taxon>Metazoa</taxon>
        <taxon>Ecdysozoa</taxon>
        <taxon>Nematoda</taxon>
        <taxon>Chromadorea</taxon>
        <taxon>Rhabditida</taxon>
        <taxon>Tylenchina</taxon>
        <taxon>Panagrolaimomorpha</taxon>
        <taxon>Strongyloidoidea</taxon>
        <taxon>Steinernematidae</taxon>
        <taxon>Steinernema</taxon>
    </lineage>
</organism>
<evidence type="ECO:0000313" key="3">
    <source>
        <dbReference type="Proteomes" id="UP001175271"/>
    </source>
</evidence>
<comment type="caution">
    <text evidence="2">The sequence shown here is derived from an EMBL/GenBank/DDBJ whole genome shotgun (WGS) entry which is preliminary data.</text>
</comment>
<accession>A0AA39HRW8</accession>
<name>A0AA39HRW8_9BILA</name>
<keyword evidence="3" id="KW-1185">Reference proteome</keyword>
<gene>
    <name evidence="2" type="ORF">QR680_004743</name>
</gene>
<evidence type="ECO:0000313" key="2">
    <source>
        <dbReference type="EMBL" id="KAK0409767.1"/>
    </source>
</evidence>
<dbReference type="AlphaFoldDB" id="A0AA39HRW8"/>
<protein>
    <recommendedName>
        <fullName evidence="4">Chondroitin proteoglycan 4 domain-containing protein</fullName>
    </recommendedName>
</protein>
<feature type="signal peptide" evidence="1">
    <location>
        <begin position="1"/>
        <end position="19"/>
    </location>
</feature>
<dbReference type="EMBL" id="JAUCMV010000003">
    <property type="protein sequence ID" value="KAK0409767.1"/>
    <property type="molecule type" value="Genomic_DNA"/>
</dbReference>
<evidence type="ECO:0008006" key="4">
    <source>
        <dbReference type="Google" id="ProtNLM"/>
    </source>
</evidence>
<keyword evidence="1" id="KW-0732">Signal</keyword>
<proteinExistence type="predicted"/>
<feature type="chain" id="PRO_5041240291" description="Chondroitin proteoglycan 4 domain-containing protein" evidence="1">
    <location>
        <begin position="20"/>
        <end position="264"/>
    </location>
</feature>
<reference evidence="2" key="1">
    <citation type="submission" date="2023-06" db="EMBL/GenBank/DDBJ databases">
        <title>Genomic analysis of the entomopathogenic nematode Steinernema hermaphroditum.</title>
        <authorList>
            <person name="Schwarz E.M."/>
            <person name="Heppert J.K."/>
            <person name="Baniya A."/>
            <person name="Schwartz H.T."/>
            <person name="Tan C.-H."/>
            <person name="Antoshechkin I."/>
            <person name="Sternberg P.W."/>
            <person name="Goodrich-Blair H."/>
            <person name="Dillman A.R."/>
        </authorList>
    </citation>
    <scope>NUCLEOTIDE SEQUENCE</scope>
    <source>
        <strain evidence="2">PS9179</strain>
        <tissue evidence="2">Whole animal</tissue>
    </source>
</reference>
<sequence>MNRCSVVVFGLLLLASVDGRDRSCRSKCTQNLKPEDLNISIYTIANYVKFFEGLDEKCAKLKQARDCVDLCDDEPGRNPYASKAWRIACMESNLDTINSITPCLKEEGDKVKEACREVCGSTDAFDEQESDEDERTSLSRLRMVRLTSSKCSYVKCFLQCSRKEYSKSCPKLEDSDTSVGEFIGNFYDRLIKAAREEMTPLDTVTDFLQRMRILECSFMNNPVEVFDPPVMVGRTGSKVRGIFDTTMDSIQSFLNGFVREFTLR</sequence>